<dbReference type="Gene3D" id="3.40.50.150">
    <property type="entry name" value="Vaccinia Virus protein VP39"/>
    <property type="match status" value="1"/>
</dbReference>
<dbReference type="EMBL" id="JABSTR010000011">
    <property type="protein sequence ID" value="KAH9382197.1"/>
    <property type="molecule type" value="Genomic_DNA"/>
</dbReference>
<organism evidence="3 4">
    <name type="scientific">Haemaphysalis longicornis</name>
    <name type="common">Bush tick</name>
    <dbReference type="NCBI Taxonomy" id="44386"/>
    <lineage>
        <taxon>Eukaryota</taxon>
        <taxon>Metazoa</taxon>
        <taxon>Ecdysozoa</taxon>
        <taxon>Arthropoda</taxon>
        <taxon>Chelicerata</taxon>
        <taxon>Arachnida</taxon>
        <taxon>Acari</taxon>
        <taxon>Parasitiformes</taxon>
        <taxon>Ixodida</taxon>
        <taxon>Ixodoidea</taxon>
        <taxon>Ixodidae</taxon>
        <taxon>Haemaphysalinae</taxon>
        <taxon>Haemaphysalis</taxon>
    </lineage>
</organism>
<evidence type="ECO:0000313" key="3">
    <source>
        <dbReference type="EMBL" id="KAH9382197.1"/>
    </source>
</evidence>
<dbReference type="CDD" id="cd02440">
    <property type="entry name" value="AdoMet_MTases"/>
    <property type="match status" value="1"/>
</dbReference>
<dbReference type="GO" id="GO:0008757">
    <property type="term" value="F:S-adenosylmethionine-dependent methyltransferase activity"/>
    <property type="evidence" value="ECO:0007669"/>
    <property type="project" value="InterPro"/>
</dbReference>
<feature type="domain" description="Methyltransferase type 11" evidence="2">
    <location>
        <begin position="69"/>
        <end position="170"/>
    </location>
</feature>
<keyword evidence="4" id="KW-1185">Reference proteome</keyword>
<comment type="caution">
    <text evidence="3">The sequence shown here is derived from an EMBL/GenBank/DDBJ whole genome shotgun (WGS) entry which is preliminary data.</text>
</comment>
<feature type="region of interest" description="Disordered" evidence="1">
    <location>
        <begin position="1"/>
        <end position="31"/>
    </location>
</feature>
<dbReference type="Proteomes" id="UP000821853">
    <property type="component" value="Chromosome 9"/>
</dbReference>
<dbReference type="VEuPathDB" id="VectorBase:HLOH_043250"/>
<evidence type="ECO:0000256" key="1">
    <source>
        <dbReference type="SAM" id="MobiDB-lite"/>
    </source>
</evidence>
<dbReference type="AlphaFoldDB" id="A0A9J6H366"/>
<reference evidence="3 4" key="1">
    <citation type="journal article" date="2020" name="Cell">
        <title>Large-Scale Comparative Analyses of Tick Genomes Elucidate Their Genetic Diversity and Vector Capacities.</title>
        <authorList>
            <consortium name="Tick Genome and Microbiome Consortium (TIGMIC)"/>
            <person name="Jia N."/>
            <person name="Wang J."/>
            <person name="Shi W."/>
            <person name="Du L."/>
            <person name="Sun Y."/>
            <person name="Zhan W."/>
            <person name="Jiang J.F."/>
            <person name="Wang Q."/>
            <person name="Zhang B."/>
            <person name="Ji P."/>
            <person name="Bell-Sakyi L."/>
            <person name="Cui X.M."/>
            <person name="Yuan T.T."/>
            <person name="Jiang B.G."/>
            <person name="Yang W.F."/>
            <person name="Lam T.T."/>
            <person name="Chang Q.C."/>
            <person name="Ding S.J."/>
            <person name="Wang X.J."/>
            <person name="Zhu J.G."/>
            <person name="Ruan X.D."/>
            <person name="Zhao L."/>
            <person name="Wei J.T."/>
            <person name="Ye R.Z."/>
            <person name="Que T.C."/>
            <person name="Du C.H."/>
            <person name="Zhou Y.H."/>
            <person name="Cheng J.X."/>
            <person name="Dai P.F."/>
            <person name="Guo W.B."/>
            <person name="Han X.H."/>
            <person name="Huang E.J."/>
            <person name="Li L.F."/>
            <person name="Wei W."/>
            <person name="Gao Y.C."/>
            <person name="Liu J.Z."/>
            <person name="Shao H.Z."/>
            <person name="Wang X."/>
            <person name="Wang C.C."/>
            <person name="Yang T.C."/>
            <person name="Huo Q.B."/>
            <person name="Li W."/>
            <person name="Chen H.Y."/>
            <person name="Chen S.E."/>
            <person name="Zhou L.G."/>
            <person name="Ni X.B."/>
            <person name="Tian J.H."/>
            <person name="Sheng Y."/>
            <person name="Liu T."/>
            <person name="Pan Y.S."/>
            <person name="Xia L.Y."/>
            <person name="Li J."/>
            <person name="Zhao F."/>
            <person name="Cao W.C."/>
        </authorList>
    </citation>
    <scope>NUCLEOTIDE SEQUENCE [LARGE SCALE GENOMIC DNA]</scope>
    <source>
        <strain evidence="3">HaeL-2018</strain>
    </source>
</reference>
<name>A0A9J6H366_HAELO</name>
<dbReference type="OMA" id="AITDVWY"/>
<gene>
    <name evidence="3" type="ORF">HPB48_005461</name>
</gene>
<protein>
    <recommendedName>
        <fullName evidence="2">Methyltransferase type 11 domain-containing protein</fullName>
    </recommendedName>
</protein>
<dbReference type="InterPro" id="IPR029063">
    <property type="entry name" value="SAM-dependent_MTases_sf"/>
</dbReference>
<dbReference type="OrthoDB" id="8300214at2759"/>
<sequence>MAASTLQAPKTKTPHAQSAQEGSRSPPTICAERDPETFLWLRMHNYRDNLGALDSVRFRQPAGATGQYLDVGCGPGTFTTEALLPRLRPCRLLVASDKSASMVAYARQHFTHPDVVYHQLDIELGDAEPLLARYGQFDRVYSFMTFHYVRDLERAYRNVFRLLVDGGEFVTVSFTGTAISDVWKRLCDMPQWKAFVPDPKQLLAERFCFSTPIPEEQIKANEEAALCAAGLEMVACSMYDSHWTTTDVDAWLNYYVPFFRLDANVPEGMRTHFRDSCRSLLQEASTTSPEGCSLRHSVLVIHAQKPTRS</sequence>
<evidence type="ECO:0000313" key="4">
    <source>
        <dbReference type="Proteomes" id="UP000821853"/>
    </source>
</evidence>
<dbReference type="SUPFAM" id="SSF53335">
    <property type="entry name" value="S-adenosyl-L-methionine-dependent methyltransferases"/>
    <property type="match status" value="1"/>
</dbReference>
<dbReference type="PANTHER" id="PTHR43861:SF1">
    <property type="entry name" value="TRANS-ACONITATE 2-METHYLTRANSFERASE"/>
    <property type="match status" value="1"/>
</dbReference>
<feature type="compositionally biased region" description="Polar residues" evidence="1">
    <location>
        <begin position="1"/>
        <end position="26"/>
    </location>
</feature>
<accession>A0A9J6H366</accession>
<dbReference type="Pfam" id="PF08241">
    <property type="entry name" value="Methyltransf_11"/>
    <property type="match status" value="1"/>
</dbReference>
<evidence type="ECO:0000259" key="2">
    <source>
        <dbReference type="Pfam" id="PF08241"/>
    </source>
</evidence>
<dbReference type="PANTHER" id="PTHR43861">
    <property type="entry name" value="TRANS-ACONITATE 2-METHYLTRANSFERASE-RELATED"/>
    <property type="match status" value="1"/>
</dbReference>
<proteinExistence type="predicted"/>
<dbReference type="InterPro" id="IPR013216">
    <property type="entry name" value="Methyltransf_11"/>
</dbReference>